<evidence type="ECO:0000256" key="1">
    <source>
        <dbReference type="ARBA" id="ARBA00001947"/>
    </source>
</evidence>
<keyword evidence="12" id="KW-0132">Cell division</keyword>
<evidence type="ECO:0000256" key="3">
    <source>
        <dbReference type="ARBA" id="ARBA00022670"/>
    </source>
</evidence>
<dbReference type="Pfam" id="PF02163">
    <property type="entry name" value="Peptidase_M50"/>
    <property type="match status" value="1"/>
</dbReference>
<dbReference type="InterPro" id="IPR001478">
    <property type="entry name" value="PDZ"/>
</dbReference>
<evidence type="ECO:0000256" key="6">
    <source>
        <dbReference type="ARBA" id="ARBA00022833"/>
    </source>
</evidence>
<protein>
    <submittedName>
        <fullName evidence="12">Intramembrane protease RasP/YluC, implicated in cell division based on FtsL cleavage</fullName>
    </submittedName>
</protein>
<sequence length="537" mass="58985">MLHLIYSVLGFIIAIAILVTIHEFGHFWVARRCGVKVLRFSVGFGKPIWKHTSKVDGTEYVLALIPLGGYVSMLGEADNTKDQINEDNRDQAYNEKSVYRRMAITLAGPAANFIFAIAAFWLLYIVGIPGIQPKVAAVLPDSYASKAGFKAGDSITEIDGEKAQTWNMVRFRILTALVRQESIQLKSESSNNTQKKHVLDFRKTKYFLGPGSRSPLYFTGFRVALPPTIAFVAPGMAAEKAGLQMGDTVVRLNDQPITTFHDMWPILYKNAGSVVDVKIRRNGKMITLKITPIKQDKVIGLIGVRPKKNSTVISEVVSGDPAHEAGMLVGDKIVKINGLEINVFRDIQRIVNKNAGVRLLVEVNRHGKTLGLNMTPKKYTQKTYIGGLIGVSAAQDTTKESYSILTALGVGAWKTWDMSTLTFQVFGKMITREASVKNVSGPFRIADVAGRAAERGLDWYIYILAVISLSLGVINLLPIPVLDGGHFMFQVAELVTGRPVSDSVKAVGMAIGLGLILMLMGLAFYNDFVWLLAKFGM</sequence>
<feature type="transmembrane region" description="Helical" evidence="10">
    <location>
        <begin position="6"/>
        <end position="29"/>
    </location>
</feature>
<evidence type="ECO:0000256" key="2">
    <source>
        <dbReference type="ARBA" id="ARBA00004141"/>
    </source>
</evidence>
<dbReference type="Pfam" id="PF17820">
    <property type="entry name" value="PDZ_6"/>
    <property type="match status" value="2"/>
</dbReference>
<feature type="transmembrane region" description="Helical" evidence="10">
    <location>
        <begin position="459"/>
        <end position="482"/>
    </location>
</feature>
<dbReference type="InterPro" id="IPR041489">
    <property type="entry name" value="PDZ_6"/>
</dbReference>
<reference evidence="12" key="1">
    <citation type="submission" date="2018-06" db="EMBL/GenBank/DDBJ databases">
        <authorList>
            <person name="Zhirakovskaya E."/>
        </authorList>
    </citation>
    <scope>NUCLEOTIDE SEQUENCE</scope>
</reference>
<name>A0A3B0YDY8_9ZZZZ</name>
<dbReference type="CDD" id="cd06163">
    <property type="entry name" value="S2P-M50_PDZ_RseP-like"/>
    <property type="match status" value="1"/>
</dbReference>
<dbReference type="SMART" id="SM00228">
    <property type="entry name" value="PDZ"/>
    <property type="match status" value="3"/>
</dbReference>
<evidence type="ECO:0000256" key="8">
    <source>
        <dbReference type="ARBA" id="ARBA00023049"/>
    </source>
</evidence>
<feature type="domain" description="PDZ" evidence="11">
    <location>
        <begin position="205"/>
        <end position="283"/>
    </location>
</feature>
<keyword evidence="4 10" id="KW-0812">Transmembrane</keyword>
<keyword evidence="3 12" id="KW-0645">Protease</keyword>
<dbReference type="Gene3D" id="2.30.42.10">
    <property type="match status" value="3"/>
</dbReference>
<evidence type="ECO:0000313" key="12">
    <source>
        <dbReference type="EMBL" id="VAW74443.1"/>
    </source>
</evidence>
<dbReference type="NCBIfam" id="TIGR00054">
    <property type="entry name" value="RIP metalloprotease RseP"/>
    <property type="match status" value="2"/>
</dbReference>
<dbReference type="InterPro" id="IPR008915">
    <property type="entry name" value="Peptidase_M50"/>
</dbReference>
<dbReference type="GO" id="GO:0004222">
    <property type="term" value="F:metalloendopeptidase activity"/>
    <property type="evidence" value="ECO:0007669"/>
    <property type="project" value="InterPro"/>
</dbReference>
<keyword evidence="7 10" id="KW-1133">Transmembrane helix</keyword>
<organism evidence="12">
    <name type="scientific">hydrothermal vent metagenome</name>
    <dbReference type="NCBI Taxonomy" id="652676"/>
    <lineage>
        <taxon>unclassified sequences</taxon>
        <taxon>metagenomes</taxon>
        <taxon>ecological metagenomes</taxon>
    </lineage>
</organism>
<keyword evidence="12" id="KW-0131">Cell cycle</keyword>
<dbReference type="InterPro" id="IPR004387">
    <property type="entry name" value="Pept_M50_Zn"/>
</dbReference>
<evidence type="ECO:0000256" key="4">
    <source>
        <dbReference type="ARBA" id="ARBA00022692"/>
    </source>
</evidence>
<dbReference type="EMBL" id="UOFL01000058">
    <property type="protein sequence ID" value="VAW74443.1"/>
    <property type="molecule type" value="Genomic_DNA"/>
</dbReference>
<proteinExistence type="predicted"/>
<dbReference type="GO" id="GO:0051301">
    <property type="term" value="P:cell division"/>
    <property type="evidence" value="ECO:0007669"/>
    <property type="project" value="UniProtKB-KW"/>
</dbReference>
<dbReference type="AlphaFoldDB" id="A0A3B0YDY8"/>
<evidence type="ECO:0000256" key="7">
    <source>
        <dbReference type="ARBA" id="ARBA00022989"/>
    </source>
</evidence>
<keyword evidence="8" id="KW-0482">Metalloprotease</keyword>
<accession>A0A3B0YDY8</accession>
<dbReference type="CDD" id="cd23081">
    <property type="entry name" value="cpPDZ_EcRseP-like"/>
    <property type="match status" value="2"/>
</dbReference>
<gene>
    <name evidence="12" type="ORF">MNBD_GAMMA12-181</name>
</gene>
<dbReference type="InterPro" id="IPR036034">
    <property type="entry name" value="PDZ_sf"/>
</dbReference>
<comment type="cofactor">
    <cofactor evidence="1">
        <name>Zn(2+)</name>
        <dbReference type="ChEBI" id="CHEBI:29105"/>
    </cofactor>
</comment>
<evidence type="ECO:0000256" key="5">
    <source>
        <dbReference type="ARBA" id="ARBA00022801"/>
    </source>
</evidence>
<dbReference type="SUPFAM" id="SSF50156">
    <property type="entry name" value="PDZ domain-like"/>
    <property type="match status" value="3"/>
</dbReference>
<comment type="subcellular location">
    <subcellularLocation>
        <location evidence="2">Membrane</location>
        <topology evidence="2">Multi-pass membrane protein</topology>
    </subcellularLocation>
</comment>
<keyword evidence="5" id="KW-0378">Hydrolase</keyword>
<evidence type="ECO:0000256" key="9">
    <source>
        <dbReference type="ARBA" id="ARBA00023136"/>
    </source>
</evidence>
<feature type="transmembrane region" description="Helical" evidence="10">
    <location>
        <begin position="103"/>
        <end position="124"/>
    </location>
</feature>
<feature type="transmembrane region" description="Helical" evidence="10">
    <location>
        <begin position="503"/>
        <end position="525"/>
    </location>
</feature>
<keyword evidence="6" id="KW-0862">Zinc</keyword>
<dbReference type="PANTHER" id="PTHR42837:SF2">
    <property type="entry name" value="MEMBRANE METALLOPROTEASE ARASP2, CHLOROPLASTIC-RELATED"/>
    <property type="match status" value="1"/>
</dbReference>
<dbReference type="GO" id="GO:0006508">
    <property type="term" value="P:proteolysis"/>
    <property type="evidence" value="ECO:0007669"/>
    <property type="project" value="UniProtKB-KW"/>
</dbReference>
<evidence type="ECO:0000256" key="10">
    <source>
        <dbReference type="SAM" id="Phobius"/>
    </source>
</evidence>
<dbReference type="PROSITE" id="PS50106">
    <property type="entry name" value="PDZ"/>
    <property type="match status" value="2"/>
</dbReference>
<feature type="domain" description="PDZ" evidence="11">
    <location>
        <begin position="287"/>
        <end position="365"/>
    </location>
</feature>
<keyword evidence="9 10" id="KW-0472">Membrane</keyword>
<dbReference type="GO" id="GO:0016020">
    <property type="term" value="C:membrane"/>
    <property type="evidence" value="ECO:0007669"/>
    <property type="project" value="UniProtKB-SubCell"/>
</dbReference>
<evidence type="ECO:0000259" key="11">
    <source>
        <dbReference type="PROSITE" id="PS50106"/>
    </source>
</evidence>
<dbReference type="PANTHER" id="PTHR42837">
    <property type="entry name" value="REGULATOR OF SIGMA-E PROTEASE RSEP"/>
    <property type="match status" value="1"/>
</dbReference>